<feature type="compositionally biased region" description="Basic and acidic residues" evidence="1">
    <location>
        <begin position="73"/>
        <end position="87"/>
    </location>
</feature>
<name>A0A9W6FAR8_9CHLO</name>
<dbReference type="AlphaFoldDB" id="A0A9W6FAR8"/>
<evidence type="ECO:0000313" key="3">
    <source>
        <dbReference type="Proteomes" id="UP001165080"/>
    </source>
</evidence>
<evidence type="ECO:0000313" key="2">
    <source>
        <dbReference type="EMBL" id="GLC62639.1"/>
    </source>
</evidence>
<sequence length="127" mass="13600">MEPMKAVADGPSDVPADDNPTTPGLEGTDDEIDLSTTTAEKRQEDLGLDLDAGRTTTGGRRPLQHPPPSLEQRPGHHDVTDLGDGKRLRGLRRGSAHQRPSKTPTTPPTEPVAPRQANTRAALRTTT</sequence>
<accession>A0A9W6FAR8</accession>
<dbReference type="Proteomes" id="UP001165080">
    <property type="component" value="Unassembled WGS sequence"/>
</dbReference>
<comment type="caution">
    <text evidence="2">The sequence shown here is derived from an EMBL/GenBank/DDBJ whole genome shotgun (WGS) entry which is preliminary data.</text>
</comment>
<protein>
    <submittedName>
        <fullName evidence="2">Uncharacterized protein</fullName>
    </submittedName>
</protein>
<gene>
    <name evidence="2" type="primary">PLESTB003773</name>
    <name evidence="2" type="ORF">PLESTB_001922000</name>
</gene>
<evidence type="ECO:0000256" key="1">
    <source>
        <dbReference type="SAM" id="MobiDB-lite"/>
    </source>
</evidence>
<proteinExistence type="predicted"/>
<dbReference type="EMBL" id="BRXU01000067">
    <property type="protein sequence ID" value="GLC62639.1"/>
    <property type="molecule type" value="Genomic_DNA"/>
</dbReference>
<reference evidence="2 3" key="1">
    <citation type="journal article" date="2023" name="Commun. Biol.">
        <title>Reorganization of the ancestral sex-determining regions during the evolution of trioecy in Pleodorina starrii.</title>
        <authorList>
            <person name="Takahashi K."/>
            <person name="Suzuki S."/>
            <person name="Kawai-Toyooka H."/>
            <person name="Yamamoto K."/>
            <person name="Hamaji T."/>
            <person name="Ootsuki R."/>
            <person name="Yamaguchi H."/>
            <person name="Kawachi M."/>
            <person name="Higashiyama T."/>
            <person name="Nozaki H."/>
        </authorList>
    </citation>
    <scope>NUCLEOTIDE SEQUENCE [LARGE SCALE GENOMIC DNA]</scope>
    <source>
        <strain evidence="2 3">NIES-4479</strain>
    </source>
</reference>
<organism evidence="2 3">
    <name type="scientific">Pleodorina starrii</name>
    <dbReference type="NCBI Taxonomy" id="330485"/>
    <lineage>
        <taxon>Eukaryota</taxon>
        <taxon>Viridiplantae</taxon>
        <taxon>Chlorophyta</taxon>
        <taxon>core chlorophytes</taxon>
        <taxon>Chlorophyceae</taxon>
        <taxon>CS clade</taxon>
        <taxon>Chlamydomonadales</taxon>
        <taxon>Volvocaceae</taxon>
        <taxon>Pleodorina</taxon>
    </lineage>
</organism>
<keyword evidence="3" id="KW-1185">Reference proteome</keyword>
<feature type="compositionally biased region" description="Polar residues" evidence="1">
    <location>
        <begin position="116"/>
        <end position="127"/>
    </location>
</feature>
<feature type="region of interest" description="Disordered" evidence="1">
    <location>
        <begin position="1"/>
        <end position="127"/>
    </location>
</feature>
<feature type="compositionally biased region" description="Basic residues" evidence="1">
    <location>
        <begin position="88"/>
        <end position="100"/>
    </location>
</feature>